<dbReference type="PROSITE" id="PS50297">
    <property type="entry name" value="ANK_REP_REGION"/>
    <property type="match status" value="2"/>
</dbReference>
<dbReference type="SUPFAM" id="SSF117281">
    <property type="entry name" value="Kelch motif"/>
    <property type="match status" value="1"/>
</dbReference>
<dbReference type="InterPro" id="IPR036770">
    <property type="entry name" value="Ankyrin_rpt-contain_sf"/>
</dbReference>
<name>A0ABV0KBD7_9CYAN</name>
<gene>
    <name evidence="4" type="ORF">NC992_24465</name>
</gene>
<dbReference type="EMBL" id="JAMPKX010000019">
    <property type="protein sequence ID" value="MEP0950049.1"/>
    <property type="molecule type" value="Genomic_DNA"/>
</dbReference>
<keyword evidence="5" id="KW-1185">Reference proteome</keyword>
<comment type="caution">
    <text evidence="4">The sequence shown here is derived from an EMBL/GenBank/DDBJ whole genome shotgun (WGS) entry which is preliminary data.</text>
</comment>
<dbReference type="Gene3D" id="2.120.10.80">
    <property type="entry name" value="Kelch-type beta propeller"/>
    <property type="match status" value="1"/>
</dbReference>
<feature type="repeat" description="ANK" evidence="3">
    <location>
        <begin position="237"/>
        <end position="269"/>
    </location>
</feature>
<dbReference type="InterPro" id="IPR015915">
    <property type="entry name" value="Kelch-typ_b-propeller"/>
</dbReference>
<keyword evidence="1" id="KW-0677">Repeat</keyword>
<dbReference type="PROSITE" id="PS50088">
    <property type="entry name" value="ANK_REPEAT"/>
    <property type="match status" value="3"/>
</dbReference>
<evidence type="ECO:0000256" key="2">
    <source>
        <dbReference type="ARBA" id="ARBA00023043"/>
    </source>
</evidence>
<dbReference type="Pfam" id="PF12796">
    <property type="entry name" value="Ank_2"/>
    <property type="match status" value="2"/>
</dbReference>
<evidence type="ECO:0000313" key="5">
    <source>
        <dbReference type="Proteomes" id="UP001482513"/>
    </source>
</evidence>
<evidence type="ECO:0000256" key="1">
    <source>
        <dbReference type="ARBA" id="ARBA00022737"/>
    </source>
</evidence>
<dbReference type="Gene3D" id="1.25.40.20">
    <property type="entry name" value="Ankyrin repeat-containing domain"/>
    <property type="match status" value="2"/>
</dbReference>
<dbReference type="SUPFAM" id="SSF48403">
    <property type="entry name" value="Ankyrin repeat"/>
    <property type="match status" value="1"/>
</dbReference>
<dbReference type="RefSeq" id="WP_199325974.1">
    <property type="nucleotide sequence ID" value="NZ_JAMPKX010000019.1"/>
</dbReference>
<evidence type="ECO:0000313" key="4">
    <source>
        <dbReference type="EMBL" id="MEP0950049.1"/>
    </source>
</evidence>
<evidence type="ECO:0000256" key="3">
    <source>
        <dbReference type="PROSITE-ProRule" id="PRU00023"/>
    </source>
</evidence>
<dbReference type="Proteomes" id="UP001482513">
    <property type="component" value="Unassembled WGS sequence"/>
</dbReference>
<keyword evidence="2 3" id="KW-0040">ANK repeat</keyword>
<organism evidence="4 5">
    <name type="scientific">Leptolyngbya subtilissima DQ-A4</name>
    <dbReference type="NCBI Taxonomy" id="2933933"/>
    <lineage>
        <taxon>Bacteria</taxon>
        <taxon>Bacillati</taxon>
        <taxon>Cyanobacteriota</taxon>
        <taxon>Cyanophyceae</taxon>
        <taxon>Leptolyngbyales</taxon>
        <taxon>Leptolyngbyaceae</taxon>
        <taxon>Leptolyngbya group</taxon>
        <taxon>Leptolyngbya</taxon>
    </lineage>
</organism>
<proteinExistence type="predicted"/>
<sequence length="567" mass="62656">MRIHDYVKRGDFTGVAQQIASGVDVNTVEIYSLQTPLMCAVASADADIHMVLFLVDSGADVNAVGGESQDTVLSLALYAGNLDKIRFLLDVGSNIHYQRPGGYDALIDAMHGRDISNDENLIPVLNLLIERGAKVSGVSSYGESALGGASGAGRFDAVEVLLAAGADPTRLEWTELMYEIALGSLDGVKALIAQGADLCARDYWDRTPWLLSLQVGDLKKAKFLLLSGADRSDRGLCGKAPLMYPITHNRANILEWLIEEGFDIEATDDFGTTPLMVAAECNATDCVDILLKNGANPSRVNNKGEAAIKLASNLHIVRMLVQAGEDLSDIGYEARQLLLEIHHGLPQVSYEQYLTGKYRRFGKSNPELMKVDFWEAMVRCGTTAYAARVAFDDTENLSQPVWCHQRFGGTITELQDGRIVEIAGEHEDSYDSDFCIYNDVVVHQGNGIFKIFGYPKDIFPPTDFHTATLVENYIYIIGNLGYQGERIYNETPVYRLRCDTFKVEKIETTGDKPGWISRHKACYKEPNKIHIAGGKIAILISDDEEYIENLLDYTLDLTNLRWSRTAA</sequence>
<dbReference type="PANTHER" id="PTHR24171">
    <property type="entry name" value="ANKYRIN REPEAT DOMAIN-CONTAINING PROTEIN 39-RELATED"/>
    <property type="match status" value="1"/>
</dbReference>
<reference evidence="4 5" key="1">
    <citation type="submission" date="2022-04" db="EMBL/GenBank/DDBJ databases">
        <title>Positive selection, recombination, and allopatry shape intraspecific diversity of widespread and dominant cyanobacteria.</title>
        <authorList>
            <person name="Wei J."/>
            <person name="Shu W."/>
            <person name="Hu C."/>
        </authorList>
    </citation>
    <scope>NUCLEOTIDE SEQUENCE [LARGE SCALE GENOMIC DNA]</scope>
    <source>
        <strain evidence="4 5">DQ-A4</strain>
    </source>
</reference>
<feature type="repeat" description="ANK" evidence="3">
    <location>
        <begin position="32"/>
        <end position="66"/>
    </location>
</feature>
<feature type="repeat" description="ANK" evidence="3">
    <location>
        <begin position="270"/>
        <end position="302"/>
    </location>
</feature>
<dbReference type="SMART" id="SM00248">
    <property type="entry name" value="ANK"/>
    <property type="match status" value="9"/>
</dbReference>
<protein>
    <submittedName>
        <fullName evidence="4">Ankyrin repeat domain-containing protein</fullName>
    </submittedName>
</protein>
<dbReference type="InterPro" id="IPR002110">
    <property type="entry name" value="Ankyrin_rpt"/>
</dbReference>
<accession>A0ABV0KBD7</accession>